<reference evidence="2 3" key="1">
    <citation type="journal article" date="2012" name="Genome Biol.">
        <title>Genome and low-iron response of an oceanic diatom adapted to chronic iron limitation.</title>
        <authorList>
            <person name="Lommer M."/>
            <person name="Specht M."/>
            <person name="Roy A.S."/>
            <person name="Kraemer L."/>
            <person name="Andreson R."/>
            <person name="Gutowska M.A."/>
            <person name="Wolf J."/>
            <person name="Bergner S.V."/>
            <person name="Schilhabel M.B."/>
            <person name="Klostermeier U.C."/>
            <person name="Beiko R.G."/>
            <person name="Rosenstiel P."/>
            <person name="Hippler M."/>
            <person name="Laroche J."/>
        </authorList>
    </citation>
    <scope>NUCLEOTIDE SEQUENCE [LARGE SCALE GENOMIC DNA]</scope>
    <source>
        <strain evidence="2 3">CCMP1005</strain>
    </source>
</reference>
<feature type="non-terminal residue" evidence="2">
    <location>
        <position position="1"/>
    </location>
</feature>
<evidence type="ECO:0000256" key="1">
    <source>
        <dbReference type="SAM" id="MobiDB-lite"/>
    </source>
</evidence>
<gene>
    <name evidence="2" type="ORF">THAOC_29296</name>
</gene>
<dbReference type="Proteomes" id="UP000266841">
    <property type="component" value="Unassembled WGS sequence"/>
</dbReference>
<keyword evidence="3" id="KW-1185">Reference proteome</keyword>
<sequence>RDCEYPQHLACGDIRARPSPWVQQCYGALVAVCDAREALGKVALDKRLLADGDVAHRNTVLWGAVNEDGLSAGIPEKAVGDVAAEGVPTDEGKVGSEGYVGLKDDVRTSERVVVIDDCLHPAAARREVFPKVLERGIARDRKVPAALDSSLMYPLDHFERGREETRPTAHTDVGLRLKKGVAKREGVTEVPRTPNSIEDGYLCGRDTDP</sequence>
<comment type="caution">
    <text evidence="2">The sequence shown here is derived from an EMBL/GenBank/DDBJ whole genome shotgun (WGS) entry which is preliminary data.</text>
</comment>
<name>K0RGU2_THAOC</name>
<accession>K0RGU2</accession>
<organism evidence="2 3">
    <name type="scientific">Thalassiosira oceanica</name>
    <name type="common">Marine diatom</name>
    <dbReference type="NCBI Taxonomy" id="159749"/>
    <lineage>
        <taxon>Eukaryota</taxon>
        <taxon>Sar</taxon>
        <taxon>Stramenopiles</taxon>
        <taxon>Ochrophyta</taxon>
        <taxon>Bacillariophyta</taxon>
        <taxon>Coscinodiscophyceae</taxon>
        <taxon>Thalassiosirophycidae</taxon>
        <taxon>Thalassiosirales</taxon>
        <taxon>Thalassiosiraceae</taxon>
        <taxon>Thalassiosira</taxon>
    </lineage>
</organism>
<evidence type="ECO:0000313" key="2">
    <source>
        <dbReference type="EMBL" id="EJK51524.1"/>
    </source>
</evidence>
<dbReference type="AlphaFoldDB" id="K0RGU2"/>
<dbReference type="EMBL" id="AGNL01041501">
    <property type="protein sequence ID" value="EJK51524.1"/>
    <property type="molecule type" value="Genomic_DNA"/>
</dbReference>
<proteinExistence type="predicted"/>
<protein>
    <submittedName>
        <fullName evidence="2">Uncharacterized protein</fullName>
    </submittedName>
</protein>
<feature type="region of interest" description="Disordered" evidence="1">
    <location>
        <begin position="184"/>
        <end position="209"/>
    </location>
</feature>
<evidence type="ECO:0000313" key="3">
    <source>
        <dbReference type="Proteomes" id="UP000266841"/>
    </source>
</evidence>